<dbReference type="Gene3D" id="2.40.70.10">
    <property type="entry name" value="Acid Proteases"/>
    <property type="match status" value="1"/>
</dbReference>
<feature type="region of interest" description="Disordered" evidence="7">
    <location>
        <begin position="161"/>
        <end position="235"/>
    </location>
</feature>
<dbReference type="InterPro" id="IPR005162">
    <property type="entry name" value="Retrotrans_gag_dom"/>
</dbReference>
<dbReference type="PROSITE" id="PS50994">
    <property type="entry name" value="INTEGRASE"/>
    <property type="match status" value="1"/>
</dbReference>
<evidence type="ECO:0000256" key="5">
    <source>
        <dbReference type="ARBA" id="ARBA00022801"/>
    </source>
</evidence>
<dbReference type="InterPro" id="IPR012337">
    <property type="entry name" value="RNaseH-like_sf"/>
</dbReference>
<dbReference type="Pfam" id="PF00665">
    <property type="entry name" value="rve"/>
    <property type="match status" value="1"/>
</dbReference>
<keyword evidence="5" id="KW-0378">Hydrolase</keyword>
<dbReference type="GO" id="GO:0003964">
    <property type="term" value="F:RNA-directed DNA polymerase activity"/>
    <property type="evidence" value="ECO:0007669"/>
    <property type="project" value="UniProtKB-KW"/>
</dbReference>
<dbReference type="PANTHER" id="PTHR48475:SF2">
    <property type="entry name" value="RIBONUCLEASE H"/>
    <property type="match status" value="1"/>
</dbReference>
<dbReference type="InterPro" id="IPR002156">
    <property type="entry name" value="RNaseH_domain"/>
</dbReference>
<dbReference type="PROSITE" id="PS50879">
    <property type="entry name" value="RNASE_H_1"/>
    <property type="match status" value="1"/>
</dbReference>
<dbReference type="InterPro" id="IPR041588">
    <property type="entry name" value="Integrase_H2C2"/>
</dbReference>
<dbReference type="GO" id="GO:0003676">
    <property type="term" value="F:nucleic acid binding"/>
    <property type="evidence" value="ECO:0007669"/>
    <property type="project" value="InterPro"/>
</dbReference>
<proteinExistence type="predicted"/>
<keyword evidence="3" id="KW-0540">Nuclease</keyword>
<dbReference type="InterPro" id="IPR001584">
    <property type="entry name" value="Integrase_cat-core"/>
</dbReference>
<evidence type="ECO:0000256" key="7">
    <source>
        <dbReference type="SAM" id="MobiDB-lite"/>
    </source>
</evidence>
<dbReference type="EMBL" id="JAVXUP010000156">
    <property type="protein sequence ID" value="KAK3036145.1"/>
    <property type="molecule type" value="Genomic_DNA"/>
</dbReference>
<dbReference type="Pfam" id="PF03732">
    <property type="entry name" value="Retrotrans_gag"/>
    <property type="match status" value="1"/>
</dbReference>
<evidence type="ECO:0000256" key="4">
    <source>
        <dbReference type="ARBA" id="ARBA00022759"/>
    </source>
</evidence>
<dbReference type="PANTHER" id="PTHR48475">
    <property type="entry name" value="RIBONUCLEASE H"/>
    <property type="match status" value="1"/>
</dbReference>
<evidence type="ECO:0000256" key="2">
    <source>
        <dbReference type="ARBA" id="ARBA00022695"/>
    </source>
</evidence>
<feature type="compositionally biased region" description="Basic and acidic residues" evidence="7">
    <location>
        <begin position="161"/>
        <end position="183"/>
    </location>
</feature>
<sequence length="1114" mass="125553">MPQCDLYDGTRDPGEHVYQFQTNMLLLQVSDTVMCRAFPTTLRKAAHAWFKYLQPRSIYSFVQLSDLFQKHFVSSRSRRKNSASLLNIVQEKNESLACFLGRFNATTLEIDNLDESVKYTAFLRGLRPTSKFAFSVNKSPPGNMKALLEKANKYIQAEEYLETHRDRRGEGKSEQKKRSREVTPPEGKSAKRPKRDERRQKDTFNLTPLNAKPSQILHEIKDNKALQWPDRMKSRPNKRNTDLWCHFHNDHGNITDNCGSLKRVIEALIKRGQLRKFVAPGEGRQQTPPATEEREDREENAGTINTISGGIAAGGSLGKARKAYAREVCVTSPPPNKKLKTVLAATITFSDDDSEGIKTPHDDPLVITIKAGNFDVKRVLIDNGSSAEILFHDAFKKMNIPTDRLRKMDTPLYGFSNHPVAAEGIIALPVAIGTPLAQANFMLDFVVVRVPSAYNAILGRPALNQLQAVVSTYHLKMKFPTEHGIGEVKGDQTTARQCYVTSCRSKNKEALIIENLREDTKMQRGEPVEDLVSIEVYPGEENKTVRIGSNLKEDTKLELVNLLRTYADIFAWTAADMPGIDPEIITHRLNKSFEELKTHLSSPPLLSKPFPREDLLIYLSVTEVAVSTVLIREEDGVQKPIYYVSKVLQDVETRYPKIDKIALALIISARRLRPYFQSHTIVVLTDQPLRKVLLSPEASGRLVNWSVELGEFDLQYKPRTAIKAQALADFIVECTLPEDLPQLVISENLYVDGSSALGSSGAGLILISPEGFTIEYALRFGFQASNNKAEYEARLAGIRLAHALKIDSLSVHSDSQLVVNHVLGDYEARDERMAQYLNLVKTSAVKFQNFTIRQIPRDQNTQADTLSRLASAGETDVRRPIYLEFLKDHSISSQTEVETIEQEPCWMDMIVTYLSIGELPSERHEARNLRVKAARYALVEGICGQHLGGRTLAQKILRQGYYWPTMQRDAIEFTRRCDKCQKFAPISHTPVVPLTSIVSPIPFAVWGMDLLGPFPMASGQRRFVIVAIDYFTKWTEAESLATITSAKCEDFFWKNVVCRFGVPRALVVDNGKQFDNNNFRTFCTNLSIDLKFTSVAHPQSNGQTENMNEASYKD</sequence>
<dbReference type="GO" id="GO:0004523">
    <property type="term" value="F:RNA-DNA hybrid ribonuclease activity"/>
    <property type="evidence" value="ECO:0007669"/>
    <property type="project" value="InterPro"/>
</dbReference>
<name>A0AA88X5L6_9ASTE</name>
<dbReference type="CDD" id="cd00303">
    <property type="entry name" value="retropepsin_like"/>
    <property type="match status" value="1"/>
</dbReference>
<dbReference type="Gene3D" id="3.30.420.10">
    <property type="entry name" value="Ribonuclease H-like superfamily/Ribonuclease H"/>
    <property type="match status" value="2"/>
</dbReference>
<dbReference type="Proteomes" id="UP001188597">
    <property type="component" value="Unassembled WGS sequence"/>
</dbReference>
<dbReference type="InterPro" id="IPR043502">
    <property type="entry name" value="DNA/RNA_pol_sf"/>
</dbReference>
<dbReference type="Pfam" id="PF17917">
    <property type="entry name" value="RT_RNaseH"/>
    <property type="match status" value="1"/>
</dbReference>
<feature type="domain" description="Integrase catalytic" evidence="9">
    <location>
        <begin position="998"/>
        <end position="1114"/>
    </location>
</feature>
<evidence type="ECO:0000256" key="6">
    <source>
        <dbReference type="ARBA" id="ARBA00022918"/>
    </source>
</evidence>
<feature type="domain" description="RNase H type-1" evidence="8">
    <location>
        <begin position="743"/>
        <end position="872"/>
    </location>
</feature>
<comment type="caution">
    <text evidence="10">The sequence shown here is derived from an EMBL/GenBank/DDBJ whole genome shotgun (WGS) entry which is preliminary data.</text>
</comment>
<dbReference type="SUPFAM" id="SSF56672">
    <property type="entry name" value="DNA/RNA polymerases"/>
    <property type="match status" value="1"/>
</dbReference>
<dbReference type="Pfam" id="PF17921">
    <property type="entry name" value="Integrase_H2C2"/>
    <property type="match status" value="1"/>
</dbReference>
<dbReference type="Pfam" id="PF13456">
    <property type="entry name" value="RVT_3"/>
    <property type="match status" value="1"/>
</dbReference>
<dbReference type="InterPro" id="IPR041373">
    <property type="entry name" value="RT_RNaseH"/>
</dbReference>
<dbReference type="SUPFAM" id="SSF53098">
    <property type="entry name" value="Ribonuclease H-like"/>
    <property type="match status" value="2"/>
</dbReference>
<dbReference type="AlphaFoldDB" id="A0AA88X5L6"/>
<keyword evidence="2" id="KW-0548">Nucleotidyltransferase</keyword>
<keyword evidence="4" id="KW-0255">Endonuclease</keyword>
<dbReference type="InterPro" id="IPR036397">
    <property type="entry name" value="RNaseH_sf"/>
</dbReference>
<organism evidence="10 11">
    <name type="scientific">Escallonia herrerae</name>
    <dbReference type="NCBI Taxonomy" id="1293975"/>
    <lineage>
        <taxon>Eukaryota</taxon>
        <taxon>Viridiplantae</taxon>
        <taxon>Streptophyta</taxon>
        <taxon>Embryophyta</taxon>
        <taxon>Tracheophyta</taxon>
        <taxon>Spermatophyta</taxon>
        <taxon>Magnoliopsida</taxon>
        <taxon>eudicotyledons</taxon>
        <taxon>Gunneridae</taxon>
        <taxon>Pentapetalae</taxon>
        <taxon>asterids</taxon>
        <taxon>campanulids</taxon>
        <taxon>Escalloniales</taxon>
        <taxon>Escalloniaceae</taxon>
        <taxon>Escallonia</taxon>
    </lineage>
</organism>
<reference evidence="10" key="1">
    <citation type="submission" date="2022-12" db="EMBL/GenBank/DDBJ databases">
        <title>Draft genome assemblies for two species of Escallonia (Escalloniales).</title>
        <authorList>
            <person name="Chanderbali A."/>
            <person name="Dervinis C."/>
            <person name="Anghel I."/>
            <person name="Soltis D."/>
            <person name="Soltis P."/>
            <person name="Zapata F."/>
        </authorList>
    </citation>
    <scope>NUCLEOTIDE SEQUENCE</scope>
    <source>
        <strain evidence="10">UCBG64.0493</strain>
        <tissue evidence="10">Leaf</tissue>
    </source>
</reference>
<feature type="region of interest" description="Disordered" evidence="7">
    <location>
        <begin position="278"/>
        <end position="299"/>
    </location>
</feature>
<dbReference type="CDD" id="cd09279">
    <property type="entry name" value="RNase_HI_like"/>
    <property type="match status" value="1"/>
</dbReference>
<keyword evidence="1" id="KW-0808">Transferase</keyword>
<dbReference type="Gene3D" id="1.10.340.70">
    <property type="match status" value="1"/>
</dbReference>
<protein>
    <submittedName>
        <fullName evidence="10">Uncharacterized protein</fullName>
    </submittedName>
</protein>
<evidence type="ECO:0000259" key="8">
    <source>
        <dbReference type="PROSITE" id="PS50879"/>
    </source>
</evidence>
<evidence type="ECO:0000313" key="10">
    <source>
        <dbReference type="EMBL" id="KAK3036145.1"/>
    </source>
</evidence>
<keyword evidence="6" id="KW-0695">RNA-directed DNA polymerase</keyword>
<dbReference type="InterPro" id="IPR021109">
    <property type="entry name" value="Peptidase_aspartic_dom_sf"/>
</dbReference>
<evidence type="ECO:0000313" key="11">
    <source>
        <dbReference type="Proteomes" id="UP001188597"/>
    </source>
</evidence>
<evidence type="ECO:0000259" key="9">
    <source>
        <dbReference type="PROSITE" id="PS50994"/>
    </source>
</evidence>
<gene>
    <name evidence="10" type="ORF">RJ639_029882</name>
</gene>
<keyword evidence="11" id="KW-1185">Reference proteome</keyword>
<dbReference type="GO" id="GO:0015074">
    <property type="term" value="P:DNA integration"/>
    <property type="evidence" value="ECO:0007669"/>
    <property type="project" value="InterPro"/>
</dbReference>
<evidence type="ECO:0000256" key="1">
    <source>
        <dbReference type="ARBA" id="ARBA00022679"/>
    </source>
</evidence>
<evidence type="ECO:0000256" key="3">
    <source>
        <dbReference type="ARBA" id="ARBA00022722"/>
    </source>
</evidence>
<accession>A0AA88X5L6</accession>